<sequence length="1298" mass="144555">MISQNQNSYTSASTLQFVGQGKLAILIPTVRWNPRAKALLATCAAIANDEIRVIIGNNSNIPEKKDFLEQLCLSNPFVTAITHPEDIGASANFFFLYDQSKGFEYCALIGDDDWMTPCYFPAALASLKHNPAASCCETGAALADFGDGKYTDISQPSMTGKNMLERLSSWSAVNARVTMYNASRRNTVQAALDYLNATPVQGLTMTENLLELSRLAQGDFVRIPASSYFIHYPAHAAKTGDPSERFYKLLCRDAGLSRAALDFMDMSSAIQCAMFLMGKYSPIKNDDEKYACGQAAFQHIYTQQFLPKFQTQENKAQILGNISDPALMRRMQEFISPAFAAKPVIHDDLITLFTDLLAHFQADLSKPAIAQRFKDFFREMLPRGISGTATGAIKFPESPRHKQSLSTVNKNGTFDLPDYASWLAKRTVIPEEIQAIEQQAALSNPHGFHILIRLAPGEESGLADSLDSISGQFYPAWRLDIITELSAPDGLENIPCIGWHSVGETQHKCIIDKLVETHALDWCIEIPAGAKLDPLYLWRLSIEAQKSPEARCFFVDDDCYDASGDTRHSPRFKPSVNQRALESSDMAGPICLSREAWQSTGGASPCSGSPWFAQLLQVSRHYGWQSIKHVPDVLISYPDYFPADSKSCTTALSEYLADKNTDAEIIRLTPRSWSYRSILHVTPHVTVAIVFNGNRDFLLRCAESILANTDYPSYELIVIHSSDELPASINVLSKLVPCHRTTLPAASHASRCNLAMEKANGELLLLIDEAAQVVQNSWLTELVRTGLQDNIVCVVPRLIQPGTTQIESIGPIIGLNGIADSPYRGIAKLGDHGYLDSIDTPRDLSAMSAACFLITKAACQKMGGMDATNFGDHLGELDLSLRLIRAGHRLIYQPLSNVVYQSQTTPDFWKNPEDILSEHLNSVLAEKAFKNKWWPSLAVDPFWNSKLSLSEQKPSAEIEFIPPWNTLPTSLPKILAIAVSNAQGDYRITSYLNAARVSGKAAGLVYREGRRRLSLPEIIRINPDSLIIQNFIHDSSVKFAKAWPNRDSRPFCVYALDDLITGLDKTNPFKQNIPDDSWGRLSYILGACDRLVVSTNYLAETYQHLIKDIVVLPNRLEQEKWLPLRSQKRTTPKPRIGWAGGTTHQGDLLLLEEIIRKTRDEADWVFFGMCPAEIRPLIKEFHPSVGFDIYPAHLASLNLDIAVAPLATTAFNRGKSNLRLLEYGILGIPVVCTDIEPYQESPACRVPNLPELWVSALRDRIHNADARETEGKILRQWVLDNFLLENHIDEWLRAHLPS</sequence>
<dbReference type="InterPro" id="IPR029044">
    <property type="entry name" value="Nucleotide-diphossugar_trans"/>
</dbReference>
<dbReference type="PANTHER" id="PTHR43179:SF7">
    <property type="entry name" value="RHAMNOSYLTRANSFERASE WBBL"/>
    <property type="match status" value="1"/>
</dbReference>
<evidence type="ECO:0000313" key="1">
    <source>
        <dbReference type="EMBL" id="WZJ21167.1"/>
    </source>
</evidence>
<evidence type="ECO:0008006" key="3">
    <source>
        <dbReference type="Google" id="ProtNLM"/>
    </source>
</evidence>
<organism evidence="1 2">
    <name type="scientific">Azonexus hydrophilus</name>
    <dbReference type="NCBI Taxonomy" id="418702"/>
    <lineage>
        <taxon>Bacteria</taxon>
        <taxon>Pseudomonadati</taxon>
        <taxon>Pseudomonadota</taxon>
        <taxon>Betaproteobacteria</taxon>
        <taxon>Rhodocyclales</taxon>
        <taxon>Azonexaceae</taxon>
        <taxon>Azonexus</taxon>
    </lineage>
</organism>
<reference evidence="1 2" key="1">
    <citation type="submission" date="2024-04" db="EMBL/GenBank/DDBJ databases">
        <title>Dissimilatory iodate-reducing microorganisms contribute to the enrichment of iodine in groundwater.</title>
        <authorList>
            <person name="Jiang Z."/>
        </authorList>
    </citation>
    <scope>NUCLEOTIDE SEQUENCE [LARGE SCALE GENOMIC DNA]</scope>
    <source>
        <strain evidence="1 2">NCP973</strain>
    </source>
</reference>
<name>A0ABZ2XGY2_9RHOO</name>
<dbReference type="EMBL" id="CP151406">
    <property type="protein sequence ID" value="WZJ21167.1"/>
    <property type="molecule type" value="Genomic_DNA"/>
</dbReference>
<evidence type="ECO:0000313" key="2">
    <source>
        <dbReference type="Proteomes" id="UP001479520"/>
    </source>
</evidence>
<gene>
    <name evidence="1" type="ORF">AADV58_14615</name>
</gene>
<dbReference type="Gene3D" id="3.40.50.2000">
    <property type="entry name" value="Glycogen Phosphorylase B"/>
    <property type="match status" value="1"/>
</dbReference>
<dbReference type="Proteomes" id="UP001479520">
    <property type="component" value="Chromosome"/>
</dbReference>
<dbReference type="RefSeq" id="WP_341743527.1">
    <property type="nucleotide sequence ID" value="NZ_CP151406.1"/>
</dbReference>
<dbReference type="SUPFAM" id="SSF53448">
    <property type="entry name" value="Nucleotide-diphospho-sugar transferases"/>
    <property type="match status" value="2"/>
</dbReference>
<accession>A0ABZ2XGY2</accession>
<dbReference type="Gene3D" id="3.90.550.10">
    <property type="entry name" value="Spore Coat Polysaccharide Biosynthesis Protein SpsA, Chain A"/>
    <property type="match status" value="2"/>
</dbReference>
<keyword evidence="2" id="KW-1185">Reference proteome</keyword>
<dbReference type="PANTHER" id="PTHR43179">
    <property type="entry name" value="RHAMNOSYLTRANSFERASE WBBL"/>
    <property type="match status" value="1"/>
</dbReference>
<dbReference type="SUPFAM" id="SSF53756">
    <property type="entry name" value="UDP-Glycosyltransferase/glycogen phosphorylase"/>
    <property type="match status" value="1"/>
</dbReference>
<proteinExistence type="predicted"/>
<protein>
    <recommendedName>
        <fullName evidence="3">Glycosyltransferase 2-like domain-containing protein</fullName>
    </recommendedName>
</protein>